<evidence type="ECO:0000313" key="3">
    <source>
        <dbReference type="Proteomes" id="UP001153069"/>
    </source>
</evidence>
<dbReference type="EMBL" id="CAICTM010000365">
    <property type="protein sequence ID" value="CAB9508906.1"/>
    <property type="molecule type" value="Genomic_DNA"/>
</dbReference>
<gene>
    <name evidence="2" type="ORF">SEMRO_366_G127530.1</name>
</gene>
<dbReference type="AlphaFoldDB" id="A0A9N8DXZ5"/>
<evidence type="ECO:0000313" key="2">
    <source>
        <dbReference type="EMBL" id="CAB9508906.1"/>
    </source>
</evidence>
<feature type="region of interest" description="Disordered" evidence="1">
    <location>
        <begin position="1"/>
        <end position="34"/>
    </location>
</feature>
<evidence type="ECO:0000256" key="1">
    <source>
        <dbReference type="SAM" id="MobiDB-lite"/>
    </source>
</evidence>
<feature type="compositionally biased region" description="Low complexity" evidence="1">
    <location>
        <begin position="1"/>
        <end position="23"/>
    </location>
</feature>
<name>A0A9N8DXZ5_9STRA</name>
<sequence>MTKSGSSTSKAKASKASKPAAKPRTNGAGKAARKTPAEVIECLFSFLCERHNVGIEEISKAELSNHAGYGNPRSAGFGEAIKALTSEGLVAKGSENDTFTLTEEGISKKPEKATPKTLSEYHDHFIGFLEKKVKGGSEKRVREVWEILADRQIHDTKDIAGKLGYKNPRSFGNTKIIPTMKEMNLVEDAGKGKVKMTDKAFPQSMVKDD</sequence>
<dbReference type="Proteomes" id="UP001153069">
    <property type="component" value="Unassembled WGS sequence"/>
</dbReference>
<accession>A0A9N8DXZ5</accession>
<comment type="caution">
    <text evidence="2">The sequence shown here is derived from an EMBL/GenBank/DDBJ whole genome shotgun (WGS) entry which is preliminary data.</text>
</comment>
<proteinExistence type="predicted"/>
<organism evidence="2 3">
    <name type="scientific">Seminavis robusta</name>
    <dbReference type="NCBI Taxonomy" id="568900"/>
    <lineage>
        <taxon>Eukaryota</taxon>
        <taxon>Sar</taxon>
        <taxon>Stramenopiles</taxon>
        <taxon>Ochrophyta</taxon>
        <taxon>Bacillariophyta</taxon>
        <taxon>Bacillariophyceae</taxon>
        <taxon>Bacillariophycidae</taxon>
        <taxon>Naviculales</taxon>
        <taxon>Naviculaceae</taxon>
        <taxon>Seminavis</taxon>
    </lineage>
</organism>
<dbReference type="OrthoDB" id="41152at2759"/>
<reference evidence="2" key="1">
    <citation type="submission" date="2020-06" db="EMBL/GenBank/DDBJ databases">
        <authorList>
            <consortium name="Plant Systems Biology data submission"/>
        </authorList>
    </citation>
    <scope>NUCLEOTIDE SEQUENCE</scope>
    <source>
        <strain evidence="2">D6</strain>
    </source>
</reference>
<protein>
    <submittedName>
        <fullName evidence="2">Uncharacterized protein</fullName>
    </submittedName>
</protein>
<keyword evidence="3" id="KW-1185">Reference proteome</keyword>